<dbReference type="Pfam" id="PF12770">
    <property type="entry name" value="CHAT"/>
    <property type="match status" value="1"/>
</dbReference>
<feature type="coiled-coil region" evidence="1">
    <location>
        <begin position="92"/>
        <end position="154"/>
    </location>
</feature>
<evidence type="ECO:0000256" key="1">
    <source>
        <dbReference type="SAM" id="Coils"/>
    </source>
</evidence>
<dbReference type="AlphaFoldDB" id="A0A2S0HZ75"/>
<reference evidence="3 4" key="1">
    <citation type="submission" date="2018-02" db="EMBL/GenBank/DDBJ databases">
        <title>Genomic analysis of the strain RR4-38 isolated from a seawater recirculating aquaculture system.</title>
        <authorList>
            <person name="Kim Y.-S."/>
            <person name="Jang Y.H."/>
            <person name="Kim K.-H."/>
        </authorList>
    </citation>
    <scope>NUCLEOTIDE SEQUENCE [LARGE SCALE GENOMIC DNA]</scope>
    <source>
        <strain evidence="3 4">RR4-38</strain>
    </source>
</reference>
<dbReference type="OrthoDB" id="149072at2"/>
<organism evidence="3 4">
    <name type="scientific">Pukyongia salina</name>
    <dbReference type="NCBI Taxonomy" id="2094025"/>
    <lineage>
        <taxon>Bacteria</taxon>
        <taxon>Pseudomonadati</taxon>
        <taxon>Bacteroidota</taxon>
        <taxon>Flavobacteriia</taxon>
        <taxon>Flavobacteriales</taxon>
        <taxon>Flavobacteriaceae</taxon>
        <taxon>Pukyongia</taxon>
    </lineage>
</organism>
<accession>A0A2S0HZ75</accession>
<proteinExistence type="predicted"/>
<evidence type="ECO:0000313" key="4">
    <source>
        <dbReference type="Proteomes" id="UP000238442"/>
    </source>
</evidence>
<dbReference type="KEGG" id="aue:C5O00_12650"/>
<feature type="domain" description="CHAT" evidence="2">
    <location>
        <begin position="191"/>
        <end position="313"/>
    </location>
</feature>
<dbReference type="RefSeq" id="WP_105217195.1">
    <property type="nucleotide sequence ID" value="NZ_CP027062.1"/>
</dbReference>
<dbReference type="InterPro" id="IPR024983">
    <property type="entry name" value="CHAT_dom"/>
</dbReference>
<protein>
    <recommendedName>
        <fullName evidence="2">CHAT domain-containing protein</fullName>
    </recommendedName>
</protein>
<dbReference type="EMBL" id="CP027062">
    <property type="protein sequence ID" value="AVI51955.1"/>
    <property type="molecule type" value="Genomic_DNA"/>
</dbReference>
<evidence type="ECO:0000259" key="2">
    <source>
        <dbReference type="Pfam" id="PF12770"/>
    </source>
</evidence>
<name>A0A2S0HZ75_9FLAO</name>
<gene>
    <name evidence="3" type="ORF">C5O00_12650</name>
</gene>
<keyword evidence="1" id="KW-0175">Coiled coil</keyword>
<keyword evidence="4" id="KW-1185">Reference proteome</keyword>
<dbReference type="Proteomes" id="UP000238442">
    <property type="component" value="Chromosome"/>
</dbReference>
<sequence length="338" mass="37870">MIKIPLNRAIQLLEARLYEVDKPETDLKALQNRLKIDVEAIFGRGSTQSISVITLETLHFDDPNKIAKCKTNFRQTIQGWIQYIKDFNIIEKEKIETSEQEYKEKYKILLDQWNDLVPEYSQLLADYEKIIGNYDDALSELKILQDKLSKKQSLGKMIKILFLGASPINEVKLRIDEEVRDIEGGLKLASLRDLFELKIEWAITAKTLQQAMLDEHPTIVHFSGHGDANGIAVEDSLGNAKLIENDAIGSLFELFSKDIKCVVLNSCYSESQAIEISKHIPYVIGMKKSVNDKAAIAFSVGFYAALGAGKDIEFAFKMGVVAVKLEGVSGSDIPVLLG</sequence>
<evidence type="ECO:0000313" key="3">
    <source>
        <dbReference type="EMBL" id="AVI51955.1"/>
    </source>
</evidence>